<evidence type="ECO:0000313" key="5">
    <source>
        <dbReference type="Proteomes" id="UP000583266"/>
    </source>
</evidence>
<sequence>MIKPTWLLTACLLIAESVSANVTLPAFFGSGMVLQRDQPVYIWGWADKGEKVTVRFKSQQQSVKTGSDGKWMVKLKPEQAGGPFVLTINGKNNISYDNVMMGDVWICSGQSNMEWHVKDASKGAEEIKAANYPQVREFTVKRAVAKEPLENVAAAGWLPATPENVGTFSAVSYFFGRELYNDLQVPIGLIHTSWGGTQVEAWISKKGFLGSETFKTMMSTPLGIDSITGPNGYPACLFNAMIHPLLPYGIKGAIWYQGESNAGRAYQYRQSFPLMITDWRNQWKQGDFPFYFVQLASFDATHGEGEGNSNNGSTWAELREAQAMTLSLPNTGMAVITDIGERNDIHPRNKQDVGKRLAWNVLKNVYAKPMVPAGPAFKSMDISGNKALISFTDPGSGLVVKDRYGYLKGFEVAGADQHFHYAKAAIVNGKVEVYSDQVTAPVAVRYNWADDAADGNLFNREGLPAAPFRTDKWKGVTDNVVYQLPVRK</sequence>
<keyword evidence="1" id="KW-0378">Hydrolase</keyword>
<evidence type="ECO:0000259" key="3">
    <source>
        <dbReference type="Pfam" id="PF03629"/>
    </source>
</evidence>
<name>A0A848GJP1_9BACT</name>
<organism evidence="4 5">
    <name type="scientific">Chitinophaga fulva</name>
    <dbReference type="NCBI Taxonomy" id="2728842"/>
    <lineage>
        <taxon>Bacteria</taxon>
        <taxon>Pseudomonadati</taxon>
        <taxon>Bacteroidota</taxon>
        <taxon>Chitinophagia</taxon>
        <taxon>Chitinophagales</taxon>
        <taxon>Chitinophagaceae</taxon>
        <taxon>Chitinophaga</taxon>
    </lineage>
</organism>
<dbReference type="GO" id="GO:0005975">
    <property type="term" value="P:carbohydrate metabolic process"/>
    <property type="evidence" value="ECO:0007669"/>
    <property type="project" value="TreeGrafter"/>
</dbReference>
<dbReference type="EMBL" id="JABBGC010000001">
    <property type="protein sequence ID" value="NML37619.1"/>
    <property type="molecule type" value="Genomic_DNA"/>
</dbReference>
<feature type="domain" description="Sialate O-acetylesterase" evidence="3">
    <location>
        <begin position="103"/>
        <end position="361"/>
    </location>
</feature>
<evidence type="ECO:0000256" key="2">
    <source>
        <dbReference type="SAM" id="SignalP"/>
    </source>
</evidence>
<dbReference type="SUPFAM" id="SSF52266">
    <property type="entry name" value="SGNH hydrolase"/>
    <property type="match status" value="1"/>
</dbReference>
<accession>A0A848GJP1</accession>
<evidence type="ECO:0000256" key="1">
    <source>
        <dbReference type="ARBA" id="ARBA00022801"/>
    </source>
</evidence>
<feature type="chain" id="PRO_5032315771" evidence="2">
    <location>
        <begin position="21"/>
        <end position="488"/>
    </location>
</feature>
<keyword evidence="5" id="KW-1185">Reference proteome</keyword>
<dbReference type="Proteomes" id="UP000583266">
    <property type="component" value="Unassembled WGS sequence"/>
</dbReference>
<protein>
    <submittedName>
        <fullName evidence="4">Sialate O-acetylesterase</fullName>
    </submittedName>
</protein>
<dbReference type="PANTHER" id="PTHR22901">
    <property type="entry name" value="SIALATE O-ACETYLESTERASE"/>
    <property type="match status" value="1"/>
</dbReference>
<dbReference type="Gene3D" id="3.40.50.1110">
    <property type="entry name" value="SGNH hydrolase"/>
    <property type="match status" value="1"/>
</dbReference>
<proteinExistence type="predicted"/>
<dbReference type="GO" id="GO:0001681">
    <property type="term" value="F:sialate O-acetylesterase activity"/>
    <property type="evidence" value="ECO:0007669"/>
    <property type="project" value="InterPro"/>
</dbReference>
<dbReference type="AlphaFoldDB" id="A0A848GJP1"/>
<keyword evidence="2" id="KW-0732">Signal</keyword>
<dbReference type="InterPro" id="IPR005181">
    <property type="entry name" value="SASA"/>
</dbReference>
<feature type="signal peptide" evidence="2">
    <location>
        <begin position="1"/>
        <end position="20"/>
    </location>
</feature>
<gene>
    <name evidence="4" type="ORF">HHL17_10490</name>
</gene>
<dbReference type="Pfam" id="PF03629">
    <property type="entry name" value="SASA"/>
    <property type="match status" value="1"/>
</dbReference>
<dbReference type="InterPro" id="IPR039329">
    <property type="entry name" value="SIAE"/>
</dbReference>
<evidence type="ECO:0000313" key="4">
    <source>
        <dbReference type="EMBL" id="NML37619.1"/>
    </source>
</evidence>
<reference evidence="4 5" key="1">
    <citation type="submission" date="2020-04" db="EMBL/GenBank/DDBJ databases">
        <title>Chitinophaga sp. G-6-1-13 sp. nov., isolated from soil.</title>
        <authorList>
            <person name="Dahal R.H."/>
            <person name="Chaudhary D.K."/>
        </authorList>
    </citation>
    <scope>NUCLEOTIDE SEQUENCE [LARGE SCALE GENOMIC DNA]</scope>
    <source>
        <strain evidence="4 5">G-6-1-13</strain>
    </source>
</reference>
<dbReference type="InterPro" id="IPR036514">
    <property type="entry name" value="SGNH_hydro_sf"/>
</dbReference>
<dbReference type="RefSeq" id="WP_169224670.1">
    <property type="nucleotide sequence ID" value="NZ_JABBGC010000001.1"/>
</dbReference>
<comment type="caution">
    <text evidence="4">The sequence shown here is derived from an EMBL/GenBank/DDBJ whole genome shotgun (WGS) entry which is preliminary data.</text>
</comment>
<dbReference type="PANTHER" id="PTHR22901:SF0">
    <property type="entry name" value="SIALATE O-ACETYLESTERASE"/>
    <property type="match status" value="1"/>
</dbReference>